<dbReference type="PANTHER" id="PTHR34222:SF99">
    <property type="entry name" value="PROTEIN, PUTATIVE-RELATED"/>
    <property type="match status" value="1"/>
</dbReference>
<dbReference type="EMBL" id="OX451735">
    <property type="protein sequence ID" value="CAI8595540.1"/>
    <property type="molecule type" value="Genomic_DNA"/>
</dbReference>
<dbReference type="PANTHER" id="PTHR34222">
    <property type="entry name" value="GAG_PRE-INTEGRS DOMAIN-CONTAINING PROTEIN"/>
    <property type="match status" value="1"/>
</dbReference>
<evidence type="ECO:0000313" key="1">
    <source>
        <dbReference type="EMBL" id="CAI8595540.1"/>
    </source>
</evidence>
<protein>
    <submittedName>
        <fullName evidence="1">Uncharacterized protein</fullName>
    </submittedName>
</protein>
<organism evidence="1 2">
    <name type="scientific">Vicia faba</name>
    <name type="common">Broad bean</name>
    <name type="synonym">Faba vulgaris</name>
    <dbReference type="NCBI Taxonomy" id="3906"/>
    <lineage>
        <taxon>Eukaryota</taxon>
        <taxon>Viridiplantae</taxon>
        <taxon>Streptophyta</taxon>
        <taxon>Embryophyta</taxon>
        <taxon>Tracheophyta</taxon>
        <taxon>Spermatophyta</taxon>
        <taxon>Magnoliopsida</taxon>
        <taxon>eudicotyledons</taxon>
        <taxon>Gunneridae</taxon>
        <taxon>Pentapetalae</taxon>
        <taxon>rosids</taxon>
        <taxon>fabids</taxon>
        <taxon>Fabales</taxon>
        <taxon>Fabaceae</taxon>
        <taxon>Papilionoideae</taxon>
        <taxon>50 kb inversion clade</taxon>
        <taxon>NPAAA clade</taxon>
        <taxon>Hologalegina</taxon>
        <taxon>IRL clade</taxon>
        <taxon>Fabeae</taxon>
        <taxon>Vicia</taxon>
    </lineage>
</organism>
<evidence type="ECO:0000313" key="2">
    <source>
        <dbReference type="Proteomes" id="UP001157006"/>
    </source>
</evidence>
<reference evidence="1 2" key="1">
    <citation type="submission" date="2023-01" db="EMBL/GenBank/DDBJ databases">
        <authorList>
            <person name="Kreplak J."/>
        </authorList>
    </citation>
    <scope>NUCLEOTIDE SEQUENCE [LARGE SCALE GENOMIC DNA]</scope>
</reference>
<dbReference type="AlphaFoldDB" id="A0AAV0ZA30"/>
<dbReference type="Proteomes" id="UP001157006">
    <property type="component" value="Chromosome 1S"/>
</dbReference>
<keyword evidence="2" id="KW-1185">Reference proteome</keyword>
<proteinExistence type="predicted"/>
<name>A0AAV0ZA30_VICFA</name>
<sequence>MRNARDHHNLLYIICFLTDLDANFFVVKSQILLMEPLPPMNKIFSMVLQHERKGKLAPSDDSQALINVAGFKRSGSKLGNSNVQYNTSKSKICTHYGKTGHTIEVTIGNMVFPLIMVKDPWPTMLLQMKMMMITMSPLNHKLIRIARLQSLKNNLTNW</sequence>
<accession>A0AAV0ZA30</accession>
<gene>
    <name evidence="1" type="ORF">VFH_I195800</name>
</gene>